<dbReference type="SUPFAM" id="SSF49764">
    <property type="entry name" value="HSP20-like chaperones"/>
    <property type="match status" value="1"/>
</dbReference>
<feature type="domain" description="SHSP" evidence="3">
    <location>
        <begin position="32"/>
        <end position="143"/>
    </location>
</feature>
<dbReference type="AlphaFoldDB" id="F4L0J6"/>
<keyword evidence="4" id="KW-0346">Stress response</keyword>
<dbReference type="PROSITE" id="PS01031">
    <property type="entry name" value="SHSP"/>
    <property type="match status" value="1"/>
</dbReference>
<evidence type="ECO:0000313" key="4">
    <source>
        <dbReference type="EMBL" id="AEE48508.1"/>
    </source>
</evidence>
<gene>
    <name evidence="4" type="ordered locus">Halhy_0599</name>
</gene>
<dbReference type="PANTHER" id="PTHR11527">
    <property type="entry name" value="HEAT-SHOCK PROTEIN 20 FAMILY MEMBER"/>
    <property type="match status" value="1"/>
</dbReference>
<dbReference type="eggNOG" id="COG0071">
    <property type="taxonomic scope" value="Bacteria"/>
</dbReference>
<dbReference type="Proteomes" id="UP000008461">
    <property type="component" value="Chromosome"/>
</dbReference>
<dbReference type="InterPro" id="IPR031107">
    <property type="entry name" value="Small_HSP"/>
</dbReference>
<dbReference type="Gene3D" id="2.60.40.790">
    <property type="match status" value="1"/>
</dbReference>
<protein>
    <submittedName>
        <fullName evidence="4">Heat shock protein Hsp20</fullName>
    </submittedName>
</protein>
<dbReference type="Pfam" id="PF00011">
    <property type="entry name" value="HSP20"/>
    <property type="match status" value="1"/>
</dbReference>
<name>F4L0J6_HALH1</name>
<dbReference type="InterPro" id="IPR002068">
    <property type="entry name" value="A-crystallin/Hsp20_dom"/>
</dbReference>
<reference key="2">
    <citation type="submission" date="2011-04" db="EMBL/GenBank/DDBJ databases">
        <title>Complete sequence of chromosome of Haliscomenobacter hydrossis DSM 1100.</title>
        <authorList>
            <consortium name="US DOE Joint Genome Institute (JGI-PGF)"/>
            <person name="Lucas S."/>
            <person name="Han J."/>
            <person name="Lapidus A."/>
            <person name="Bruce D."/>
            <person name="Goodwin L."/>
            <person name="Pitluck S."/>
            <person name="Peters L."/>
            <person name="Kyrpides N."/>
            <person name="Mavromatis K."/>
            <person name="Ivanova N."/>
            <person name="Ovchinnikova G."/>
            <person name="Pagani I."/>
            <person name="Daligault H."/>
            <person name="Detter J.C."/>
            <person name="Han C."/>
            <person name="Land M."/>
            <person name="Hauser L."/>
            <person name="Markowitz V."/>
            <person name="Cheng J.-F."/>
            <person name="Hugenholtz P."/>
            <person name="Woyke T."/>
            <person name="Wu D."/>
            <person name="Verbarg S."/>
            <person name="Frueling A."/>
            <person name="Brambilla E."/>
            <person name="Klenk H.-P."/>
            <person name="Eisen J.A."/>
        </authorList>
    </citation>
    <scope>NUCLEOTIDE SEQUENCE</scope>
    <source>
        <strain>DSM 1100</strain>
    </source>
</reference>
<dbReference type="CDD" id="cd06464">
    <property type="entry name" value="ACD_sHsps-like"/>
    <property type="match status" value="1"/>
</dbReference>
<dbReference type="STRING" id="760192.Halhy_0599"/>
<sequence length="143" mass="16537">MHWQHAMAKWANYAPHHHHGKHHGRHQGGGNFRRAKYNIPANVAETDTHYEIHLYSLGYDKANISITVVDDVLYVSGTREIPEDYRPNFIRQEFPIKSFEKEFHLNDGIDTTGIVAKQEEGVLIITLPKKLEAQRQERKVDIG</sequence>
<keyword evidence="5" id="KW-1185">Reference proteome</keyword>
<dbReference type="InterPro" id="IPR008978">
    <property type="entry name" value="HSP20-like_chaperone"/>
</dbReference>
<comment type="similarity">
    <text evidence="1 2">Belongs to the small heat shock protein (HSP20) family.</text>
</comment>
<evidence type="ECO:0000256" key="1">
    <source>
        <dbReference type="PROSITE-ProRule" id="PRU00285"/>
    </source>
</evidence>
<evidence type="ECO:0000259" key="3">
    <source>
        <dbReference type="PROSITE" id="PS01031"/>
    </source>
</evidence>
<reference evidence="4 5" key="1">
    <citation type="journal article" date="2011" name="Stand. Genomic Sci.">
        <title>Complete genome sequence of Haliscomenobacter hydrossis type strain (O).</title>
        <authorList>
            <consortium name="US DOE Joint Genome Institute (JGI-PGF)"/>
            <person name="Daligault H."/>
            <person name="Lapidus A."/>
            <person name="Zeytun A."/>
            <person name="Nolan M."/>
            <person name="Lucas S."/>
            <person name="Del Rio T.G."/>
            <person name="Tice H."/>
            <person name="Cheng J.F."/>
            <person name="Tapia R."/>
            <person name="Han C."/>
            <person name="Goodwin L."/>
            <person name="Pitluck S."/>
            <person name="Liolios K."/>
            <person name="Pagani I."/>
            <person name="Ivanova N."/>
            <person name="Huntemann M."/>
            <person name="Mavromatis K."/>
            <person name="Mikhailova N."/>
            <person name="Pati A."/>
            <person name="Chen A."/>
            <person name="Palaniappan K."/>
            <person name="Land M."/>
            <person name="Hauser L."/>
            <person name="Brambilla E.M."/>
            <person name="Rohde M."/>
            <person name="Verbarg S."/>
            <person name="Goker M."/>
            <person name="Bristow J."/>
            <person name="Eisen J.A."/>
            <person name="Markowitz V."/>
            <person name="Hugenholtz P."/>
            <person name="Kyrpides N.C."/>
            <person name="Klenk H.P."/>
            <person name="Woyke T."/>
        </authorList>
    </citation>
    <scope>NUCLEOTIDE SEQUENCE [LARGE SCALE GENOMIC DNA]</scope>
    <source>
        <strain evidence="5">ATCC 27775 / DSM 1100 / LMG 10767 / O</strain>
    </source>
</reference>
<proteinExistence type="inferred from homology"/>
<evidence type="ECO:0000256" key="2">
    <source>
        <dbReference type="RuleBase" id="RU003616"/>
    </source>
</evidence>
<dbReference type="KEGG" id="hhy:Halhy_0599"/>
<evidence type="ECO:0000313" key="5">
    <source>
        <dbReference type="Proteomes" id="UP000008461"/>
    </source>
</evidence>
<dbReference type="OrthoDB" id="670468at2"/>
<organism evidence="4 5">
    <name type="scientific">Haliscomenobacter hydrossis (strain ATCC 27775 / DSM 1100 / LMG 10767 / O)</name>
    <dbReference type="NCBI Taxonomy" id="760192"/>
    <lineage>
        <taxon>Bacteria</taxon>
        <taxon>Pseudomonadati</taxon>
        <taxon>Bacteroidota</taxon>
        <taxon>Saprospiria</taxon>
        <taxon>Saprospirales</taxon>
        <taxon>Haliscomenobacteraceae</taxon>
        <taxon>Haliscomenobacter</taxon>
    </lineage>
</organism>
<accession>F4L0J6</accession>
<dbReference type="EMBL" id="CP002691">
    <property type="protein sequence ID" value="AEE48508.1"/>
    <property type="molecule type" value="Genomic_DNA"/>
</dbReference>
<dbReference type="RefSeq" id="WP_013763072.1">
    <property type="nucleotide sequence ID" value="NC_015510.1"/>
</dbReference>
<dbReference type="HOGENOM" id="CLU_1803481_0_0_10"/>